<dbReference type="GO" id="GO:0046813">
    <property type="term" value="P:receptor-mediated virion attachment to host cell"/>
    <property type="evidence" value="ECO:0007669"/>
    <property type="project" value="TreeGrafter"/>
</dbReference>
<feature type="region of interest" description="Disordered" evidence="4">
    <location>
        <begin position="723"/>
        <end position="744"/>
    </location>
</feature>
<dbReference type="AlphaFoldDB" id="C1F6K5"/>
<evidence type="ECO:0000259" key="6">
    <source>
        <dbReference type="Pfam" id="PF13435"/>
    </source>
</evidence>
<dbReference type="SMART" id="SM00028">
    <property type="entry name" value="TPR"/>
    <property type="match status" value="4"/>
</dbReference>
<dbReference type="Gene3D" id="1.10.1130.10">
    <property type="entry name" value="Flavocytochrome C3, Chain A"/>
    <property type="match status" value="1"/>
</dbReference>
<feature type="repeat" description="TPR" evidence="3">
    <location>
        <begin position="525"/>
        <end position="558"/>
    </location>
</feature>
<keyword evidence="5" id="KW-0732">Signal</keyword>
<feature type="repeat" description="TPR" evidence="3">
    <location>
        <begin position="627"/>
        <end position="660"/>
    </location>
</feature>
<dbReference type="InParanoid" id="C1F6K5"/>
<evidence type="ECO:0000256" key="4">
    <source>
        <dbReference type="SAM" id="MobiDB-lite"/>
    </source>
</evidence>
<dbReference type="HOGENOM" id="CLU_013590_0_0_0"/>
<dbReference type="InterPro" id="IPR023155">
    <property type="entry name" value="Cyt_c-552/4"/>
</dbReference>
<feature type="domain" description="Cytochrome c-552/4" evidence="6">
    <location>
        <begin position="81"/>
        <end position="161"/>
    </location>
</feature>
<dbReference type="InterPro" id="IPR050498">
    <property type="entry name" value="Ycf3"/>
</dbReference>
<keyword evidence="1" id="KW-0677">Repeat</keyword>
<reference evidence="7 8" key="1">
    <citation type="journal article" date="2009" name="Appl. Environ. Microbiol.">
        <title>Three genomes from the phylum Acidobacteria provide insight into the lifestyles of these microorganisms in soils.</title>
        <authorList>
            <person name="Ward N.L."/>
            <person name="Challacombe J.F."/>
            <person name="Janssen P.H."/>
            <person name="Henrissat B."/>
            <person name="Coutinho P.M."/>
            <person name="Wu M."/>
            <person name="Xie G."/>
            <person name="Haft D.H."/>
            <person name="Sait M."/>
            <person name="Badger J."/>
            <person name="Barabote R.D."/>
            <person name="Bradley B."/>
            <person name="Brettin T.S."/>
            <person name="Brinkac L.M."/>
            <person name="Bruce D."/>
            <person name="Creasy T."/>
            <person name="Daugherty S.C."/>
            <person name="Davidsen T.M."/>
            <person name="DeBoy R.T."/>
            <person name="Detter J.C."/>
            <person name="Dodson R.J."/>
            <person name="Durkin A.S."/>
            <person name="Ganapathy A."/>
            <person name="Gwinn-Giglio M."/>
            <person name="Han C.S."/>
            <person name="Khouri H."/>
            <person name="Kiss H."/>
            <person name="Kothari S.P."/>
            <person name="Madupu R."/>
            <person name="Nelson K.E."/>
            <person name="Nelson W.C."/>
            <person name="Paulsen I."/>
            <person name="Penn K."/>
            <person name="Ren Q."/>
            <person name="Rosovitz M.J."/>
            <person name="Selengut J.D."/>
            <person name="Shrivastava S."/>
            <person name="Sullivan S.A."/>
            <person name="Tapia R."/>
            <person name="Thompson L.S."/>
            <person name="Watkins K.L."/>
            <person name="Yang Q."/>
            <person name="Yu C."/>
            <person name="Zafar N."/>
            <person name="Zhou L."/>
            <person name="Kuske C.R."/>
        </authorList>
    </citation>
    <scope>NUCLEOTIDE SEQUENCE [LARGE SCALE GENOMIC DNA]</scope>
    <source>
        <strain evidence="8">ATCC 51196 / DSM 11244 / BCRC 80197 / JCM 7670 / NBRC 15755 / NCIMB 13165 / 161</strain>
    </source>
</reference>
<dbReference type="Gene3D" id="1.25.40.10">
    <property type="entry name" value="Tetratricopeptide repeat domain"/>
    <property type="match status" value="1"/>
</dbReference>
<dbReference type="InterPro" id="IPR036280">
    <property type="entry name" value="Multihaem_cyt_sf"/>
</dbReference>
<dbReference type="SUPFAM" id="SSF48695">
    <property type="entry name" value="Multiheme cytochromes"/>
    <property type="match status" value="1"/>
</dbReference>
<feature type="compositionally biased region" description="Basic and acidic residues" evidence="4">
    <location>
        <begin position="732"/>
        <end position="744"/>
    </location>
</feature>
<evidence type="ECO:0000256" key="3">
    <source>
        <dbReference type="PROSITE-ProRule" id="PRU00339"/>
    </source>
</evidence>
<keyword evidence="8" id="KW-1185">Reference proteome</keyword>
<dbReference type="PANTHER" id="PTHR44858">
    <property type="entry name" value="TETRATRICOPEPTIDE REPEAT PROTEIN 6"/>
    <property type="match status" value="1"/>
</dbReference>
<protein>
    <submittedName>
        <fullName evidence="7">Tetratricopeptide repeat protein</fullName>
    </submittedName>
</protein>
<dbReference type="PANTHER" id="PTHR44858:SF1">
    <property type="entry name" value="UDP-N-ACETYLGLUCOSAMINE--PEPTIDE N-ACETYLGLUCOSAMINYLTRANSFERASE SPINDLY-RELATED"/>
    <property type="match status" value="1"/>
</dbReference>
<keyword evidence="2 3" id="KW-0802">TPR repeat</keyword>
<dbReference type="SUPFAM" id="SSF48452">
    <property type="entry name" value="TPR-like"/>
    <property type="match status" value="1"/>
</dbReference>
<dbReference type="Proteomes" id="UP000002207">
    <property type="component" value="Chromosome"/>
</dbReference>
<evidence type="ECO:0000313" key="7">
    <source>
        <dbReference type="EMBL" id="ACO31787.1"/>
    </source>
</evidence>
<organism evidence="7 8">
    <name type="scientific">Acidobacterium capsulatum (strain ATCC 51196 / DSM 11244 / BCRC 80197 / JCM 7670 / NBRC 15755 / NCIMB 13165 / 161)</name>
    <dbReference type="NCBI Taxonomy" id="240015"/>
    <lineage>
        <taxon>Bacteria</taxon>
        <taxon>Pseudomonadati</taxon>
        <taxon>Acidobacteriota</taxon>
        <taxon>Terriglobia</taxon>
        <taxon>Terriglobales</taxon>
        <taxon>Acidobacteriaceae</taxon>
        <taxon>Acidobacterium</taxon>
    </lineage>
</organism>
<feature type="signal peptide" evidence="5">
    <location>
        <begin position="1"/>
        <end position="26"/>
    </location>
</feature>
<sequence length="744" mass="83909">MVVSRSFLRAALLAALCILFGTVAYSQETTLKSGARTAYTKKIQATYNYRFGVNHPFAPGNPVLAGGGFIQPGAFPTAQYCAHCHQAAYHQWRQSLHSNSFRDPFYRTSVNILIRTKGIEYARHCDSCHNPIAVLSGALTEDSQVDRSFDGDGVTCMVCHSIQSVNSTKGNGSYVMGIPAVMTDAKGNRIPGEVPYQEILDHTDRHVRAVMQGLYLTPQFCSACHKANLPAPLNRFKFINAFSTYDDWQQSKFSRQSPLNFYHTQRVTTCQDCHMPRVPIKRPDYGAKNGMLASHRWLAGNTAVPFYYGYREQLDKTIEFLKSGQYLNVDIFGIKKLHQPGLIGPLGSVPFHLEAGDVLDAYVVIQSKNIGHSFIPEIRDLYQAWVEFTVRDAKGHTLCRSGYLRPDGTLDPWAHSFTNRPVDDDGKRVNNHEVWRIHSVAFDNTIQAGRSALIRYRFQIPVNVKGPITVTARVNYRHFREVYINHVLGQQHPAYPVVTLASCTRTLVLGENHPVTSRPGENPDWMRWNNLGIAYLSELQYAAAVKAFDHVVQLRPDYADAYTNIAVVEIPWEKYGSAMDSIRRALMLSPHDARAHYYAALLERRAGHPQQEVADLLEAEKQYPQSRDVRRELGVAYYRLGEDKLAIEQFEALEKIDPDDLAAHYNLAILYHRAGMATQARAEQALFVTEKVNSTARSLSFMYLQSHPEESLESIPWHLHNLLPGNEGETASGREHTPMTKEAQ</sequence>
<dbReference type="STRING" id="240015.ACP_1507"/>
<dbReference type="OrthoDB" id="9814800at2"/>
<dbReference type="PROSITE" id="PS50005">
    <property type="entry name" value="TPR"/>
    <property type="match status" value="3"/>
</dbReference>
<feature type="repeat" description="TPR" evidence="3">
    <location>
        <begin position="559"/>
        <end position="592"/>
    </location>
</feature>
<dbReference type="KEGG" id="aca:ACP_1507"/>
<dbReference type="GO" id="GO:0009279">
    <property type="term" value="C:cell outer membrane"/>
    <property type="evidence" value="ECO:0007669"/>
    <property type="project" value="TreeGrafter"/>
</dbReference>
<gene>
    <name evidence="7" type="ordered locus">ACP_1507</name>
</gene>
<evidence type="ECO:0000256" key="1">
    <source>
        <dbReference type="ARBA" id="ARBA00022737"/>
    </source>
</evidence>
<dbReference type="EMBL" id="CP001472">
    <property type="protein sequence ID" value="ACO31787.1"/>
    <property type="molecule type" value="Genomic_DNA"/>
</dbReference>
<evidence type="ECO:0000313" key="8">
    <source>
        <dbReference type="Proteomes" id="UP000002207"/>
    </source>
</evidence>
<dbReference type="Pfam" id="PF13414">
    <property type="entry name" value="TPR_11"/>
    <property type="match status" value="1"/>
</dbReference>
<feature type="chain" id="PRO_5002909158" evidence="5">
    <location>
        <begin position="27"/>
        <end position="744"/>
    </location>
</feature>
<dbReference type="InterPro" id="IPR019734">
    <property type="entry name" value="TPR_rpt"/>
</dbReference>
<name>C1F6K5_ACIC5</name>
<dbReference type="InterPro" id="IPR011990">
    <property type="entry name" value="TPR-like_helical_dom_sf"/>
</dbReference>
<dbReference type="Pfam" id="PF13181">
    <property type="entry name" value="TPR_8"/>
    <property type="match status" value="1"/>
</dbReference>
<evidence type="ECO:0000256" key="2">
    <source>
        <dbReference type="ARBA" id="ARBA00022803"/>
    </source>
</evidence>
<dbReference type="Pfam" id="PF13435">
    <property type="entry name" value="Cytochrome_C554"/>
    <property type="match status" value="1"/>
</dbReference>
<proteinExistence type="predicted"/>
<accession>C1F6K5</accession>
<evidence type="ECO:0000256" key="5">
    <source>
        <dbReference type="SAM" id="SignalP"/>
    </source>
</evidence>
<dbReference type="eggNOG" id="COG0457">
    <property type="taxonomic scope" value="Bacteria"/>
</dbReference>